<evidence type="ECO:0000256" key="4">
    <source>
        <dbReference type="ARBA" id="ARBA00023136"/>
    </source>
</evidence>
<evidence type="ECO:0000256" key="6">
    <source>
        <dbReference type="HAMAP-Rule" id="MF_03111"/>
    </source>
</evidence>
<keyword evidence="1 6" id="KW-0831">Ubiquinone biosynthesis</keyword>
<gene>
    <name evidence="7" type="ORF">JKP88DRAFT_200122</name>
</gene>
<keyword evidence="4 6" id="KW-0472">Membrane</keyword>
<name>A0A835Z0M6_9STRA</name>
<evidence type="ECO:0000256" key="5">
    <source>
        <dbReference type="ARBA" id="ARBA00023239"/>
    </source>
</evidence>
<dbReference type="Proteomes" id="UP000664859">
    <property type="component" value="Unassembled WGS sequence"/>
</dbReference>
<comment type="similarity">
    <text evidence="6">Belongs to the COQ4 family.</text>
</comment>
<proteinExistence type="inferred from homology"/>
<comment type="subunit">
    <text evidence="6">Component of a multi-subunit COQ enzyme complex.</text>
</comment>
<keyword evidence="6" id="KW-0862">Zinc</keyword>
<comment type="cofactor">
    <cofactor evidence="6">
        <name>Zn(2+)</name>
        <dbReference type="ChEBI" id="CHEBI:29105"/>
    </cofactor>
</comment>
<dbReference type="AlphaFoldDB" id="A0A835Z0M6"/>
<feature type="binding site" evidence="6">
    <location>
        <position position="165"/>
    </location>
    <ligand>
        <name>Zn(2+)</name>
        <dbReference type="ChEBI" id="CHEBI:29105"/>
    </ligand>
</feature>
<keyword evidence="5 6" id="KW-0456">Lyase</keyword>
<reference evidence="7" key="1">
    <citation type="submission" date="2021-02" db="EMBL/GenBank/DDBJ databases">
        <title>First Annotated Genome of the Yellow-green Alga Tribonema minus.</title>
        <authorList>
            <person name="Mahan K.M."/>
        </authorList>
    </citation>
    <scope>NUCLEOTIDE SEQUENCE</scope>
    <source>
        <strain evidence="7">UTEX B ZZ1240</strain>
    </source>
</reference>
<feature type="binding site" evidence="6">
    <location>
        <position position="149"/>
    </location>
    <ligand>
        <name>Zn(2+)</name>
        <dbReference type="ChEBI" id="CHEBI:29105"/>
    </ligand>
</feature>
<dbReference type="PANTHER" id="PTHR12922">
    <property type="entry name" value="UBIQUINONE BIOSYNTHESIS PROTEIN"/>
    <property type="match status" value="1"/>
</dbReference>
<comment type="catalytic activity">
    <reaction evidence="6">
        <text>a 4-hydroxy-3-methoxy-5-(all-trans-polyprenyl)benzoate + H(+) = a 2-methoxy-6-(all-trans-polyprenyl)phenol + CO2</text>
        <dbReference type="Rhea" id="RHEA:81179"/>
        <dbReference type="Rhea" id="RHEA-COMP:9551"/>
        <dbReference type="Rhea" id="RHEA-COMP:10931"/>
        <dbReference type="ChEBI" id="CHEBI:15378"/>
        <dbReference type="ChEBI" id="CHEBI:16526"/>
        <dbReference type="ChEBI" id="CHEBI:62731"/>
        <dbReference type="ChEBI" id="CHEBI:84443"/>
        <dbReference type="EC" id="4.1.1.130"/>
    </reaction>
</comment>
<keyword evidence="8" id="KW-1185">Reference proteome</keyword>
<evidence type="ECO:0000313" key="7">
    <source>
        <dbReference type="EMBL" id="KAG5180754.1"/>
    </source>
</evidence>
<dbReference type="EMBL" id="JAFCMP010000357">
    <property type="protein sequence ID" value="KAG5180754.1"/>
    <property type="molecule type" value="Genomic_DNA"/>
</dbReference>
<accession>A0A835Z0M6</accession>
<evidence type="ECO:0000256" key="2">
    <source>
        <dbReference type="ARBA" id="ARBA00022792"/>
    </source>
</evidence>
<keyword evidence="3 6" id="KW-0496">Mitochondrion</keyword>
<comment type="caution">
    <text evidence="7">The sequence shown here is derived from an EMBL/GenBank/DDBJ whole genome shotgun (WGS) entry which is preliminary data.</text>
</comment>
<sequence>MQQAAGSTSSSKSAAGEPCKRILYKGHNPISPSQRVGLTFISAFSAFADPERADMVAALGETTGHRALKQMHHRMLQDPDGIELLRERPQLDEHSVDLEALGQLPSGTFGKAYADFMAHNQFTPDSRLPVRFVDDADLAYVMARYRQVHDLWHVLSGLPPSLEGEIALKWFEMVQTGLPVAAISALVGAARVPREGRAALRQKLVPWAIRAGRRSVPLMNVWYERYWDMYLSNFREKLKFEPAPQ</sequence>
<dbReference type="GO" id="GO:0031314">
    <property type="term" value="C:extrinsic component of mitochondrial inner membrane"/>
    <property type="evidence" value="ECO:0007669"/>
    <property type="project" value="UniProtKB-UniRule"/>
</dbReference>
<dbReference type="HAMAP" id="MF_03111">
    <property type="entry name" value="Coq4"/>
    <property type="match status" value="1"/>
</dbReference>
<dbReference type="EC" id="4.1.1.130" evidence="6"/>
<dbReference type="InterPro" id="IPR027540">
    <property type="entry name" value="Coq4_euk"/>
</dbReference>
<organism evidence="7 8">
    <name type="scientific">Tribonema minus</name>
    <dbReference type="NCBI Taxonomy" id="303371"/>
    <lineage>
        <taxon>Eukaryota</taxon>
        <taxon>Sar</taxon>
        <taxon>Stramenopiles</taxon>
        <taxon>Ochrophyta</taxon>
        <taxon>PX clade</taxon>
        <taxon>Xanthophyceae</taxon>
        <taxon>Tribonematales</taxon>
        <taxon>Tribonemataceae</taxon>
        <taxon>Tribonema</taxon>
    </lineage>
</organism>
<dbReference type="OrthoDB" id="4249at2759"/>
<evidence type="ECO:0000256" key="1">
    <source>
        <dbReference type="ARBA" id="ARBA00022688"/>
    </source>
</evidence>
<comment type="pathway">
    <text evidence="6">Cofactor biosynthesis; ubiquinone biosynthesis.</text>
</comment>
<dbReference type="GO" id="GO:0008270">
    <property type="term" value="F:zinc ion binding"/>
    <property type="evidence" value="ECO:0007669"/>
    <property type="project" value="UniProtKB-UniRule"/>
</dbReference>
<feature type="binding site" evidence="6">
    <location>
        <position position="153"/>
    </location>
    <ligand>
        <name>Zn(2+)</name>
        <dbReference type="ChEBI" id="CHEBI:29105"/>
    </ligand>
</feature>
<protein>
    <recommendedName>
        <fullName evidence="6">Ubiquinone biosynthesis protein COQ4 homolog, mitochondrial</fullName>
    </recommendedName>
    <alternativeName>
        <fullName evidence="6">4-hydroxy-3-methoxy-5-polyprenylbenzoate decarboxylase</fullName>
        <ecNumber evidence="6">4.1.1.130</ecNumber>
    </alternativeName>
    <alternativeName>
        <fullName evidence="6">Coenzyme Q biosynthesis protein 4 homolog</fullName>
    </alternativeName>
</protein>
<comment type="function">
    <text evidence="6">Lyase that catalyzes the C1-decarboxylation of 4-hydroxy-3-methoxy-5-(all-trans-polyprenyl)benzoic acid into 2-methoxy-6-(all-trans-polyprenyl)phenol during ubiquinone biosynthesis.</text>
</comment>
<comment type="subcellular location">
    <subcellularLocation>
        <location evidence="6">Mitochondrion inner membrane</location>
        <topology evidence="6">Peripheral membrane protein</topology>
        <orientation evidence="6">Matrix side</orientation>
    </subcellularLocation>
</comment>
<dbReference type="GO" id="GO:0120539">
    <property type="term" value="F:4-hydroxy-3-methoxy-5-polyprenylbenzoate decarboxylase activity"/>
    <property type="evidence" value="ECO:0007669"/>
    <property type="project" value="UniProtKB-EC"/>
</dbReference>
<keyword evidence="7" id="KW-0830">Ubiquinone</keyword>
<evidence type="ECO:0000313" key="8">
    <source>
        <dbReference type="Proteomes" id="UP000664859"/>
    </source>
</evidence>
<dbReference type="Pfam" id="PF05019">
    <property type="entry name" value="Coq4"/>
    <property type="match status" value="1"/>
</dbReference>
<keyword evidence="6" id="KW-0479">Metal-binding</keyword>
<dbReference type="PANTHER" id="PTHR12922:SF7">
    <property type="entry name" value="UBIQUINONE BIOSYNTHESIS PROTEIN COQ4 HOMOLOG, MITOCHONDRIAL"/>
    <property type="match status" value="1"/>
</dbReference>
<keyword evidence="2 6" id="KW-0999">Mitochondrion inner membrane</keyword>
<dbReference type="InterPro" id="IPR007715">
    <property type="entry name" value="Coq4"/>
</dbReference>
<evidence type="ECO:0000256" key="3">
    <source>
        <dbReference type="ARBA" id="ARBA00023128"/>
    </source>
</evidence>
<feature type="binding site" evidence="6">
    <location>
        <position position="150"/>
    </location>
    <ligand>
        <name>Zn(2+)</name>
        <dbReference type="ChEBI" id="CHEBI:29105"/>
    </ligand>
</feature>
<dbReference type="UniPathway" id="UPA00232"/>